<proteinExistence type="predicted"/>
<name>A0A5N3P9C9_9HYPH</name>
<organism evidence="3 4">
    <name type="scientific">Microvirga brassicacearum</name>
    <dbReference type="NCBI Taxonomy" id="2580413"/>
    <lineage>
        <taxon>Bacteria</taxon>
        <taxon>Pseudomonadati</taxon>
        <taxon>Pseudomonadota</taxon>
        <taxon>Alphaproteobacteria</taxon>
        <taxon>Hyphomicrobiales</taxon>
        <taxon>Methylobacteriaceae</taxon>
        <taxon>Microvirga</taxon>
    </lineage>
</organism>
<reference evidence="3 4" key="1">
    <citation type="journal article" date="2019" name="Microorganisms">
        <title>Genome Insights into the Novel Species Microvirga brassicacearum, a Rapeseed Endophyte with Biotechnological Potential.</title>
        <authorList>
            <person name="Jimenez-Gomez A."/>
            <person name="Saati-Santamaria Z."/>
            <person name="Igual J.M."/>
            <person name="Rivas R."/>
            <person name="Mateos P.F."/>
            <person name="Garcia-Fraile P."/>
        </authorList>
    </citation>
    <scope>NUCLEOTIDE SEQUENCE [LARGE SCALE GENOMIC DNA]</scope>
    <source>
        <strain evidence="3 4">CDVBN77</strain>
    </source>
</reference>
<dbReference type="PANTHER" id="PTHR30388">
    <property type="entry name" value="ALDEHYDE OXIDOREDUCTASE MOLYBDENUM COFACTOR ASSEMBLY PROTEIN"/>
    <property type="match status" value="1"/>
</dbReference>
<keyword evidence="4" id="KW-1185">Reference proteome</keyword>
<dbReference type="RefSeq" id="WP_150945827.1">
    <property type="nucleotide sequence ID" value="NZ_VCMV01000023.1"/>
</dbReference>
<dbReference type="OrthoDB" id="9815497at2"/>
<dbReference type="InterPro" id="IPR027051">
    <property type="entry name" value="XdhC_Rossmann_dom"/>
</dbReference>
<protein>
    <submittedName>
        <fullName evidence="3">XdhC family protein</fullName>
    </submittedName>
</protein>
<dbReference type="InterPro" id="IPR052698">
    <property type="entry name" value="MoCofactor_Util/Proc"/>
</dbReference>
<evidence type="ECO:0000313" key="4">
    <source>
        <dbReference type="Proteomes" id="UP000325684"/>
    </source>
</evidence>
<dbReference type="AlphaFoldDB" id="A0A5N3P9C9"/>
<dbReference type="InterPro" id="IPR003777">
    <property type="entry name" value="XdhC_CoxI"/>
</dbReference>
<gene>
    <name evidence="3" type="ORF">FEZ63_14920</name>
</gene>
<dbReference type="EMBL" id="VCMV01000023">
    <property type="protein sequence ID" value="KAB0266265.1"/>
    <property type="molecule type" value="Genomic_DNA"/>
</dbReference>
<comment type="caution">
    <text evidence="3">The sequence shown here is derived from an EMBL/GenBank/DDBJ whole genome shotgun (WGS) entry which is preliminary data.</text>
</comment>
<dbReference type="Proteomes" id="UP000325684">
    <property type="component" value="Unassembled WGS sequence"/>
</dbReference>
<accession>A0A5N3P9C9</accession>
<feature type="domain" description="XdhC Rossmann" evidence="2">
    <location>
        <begin position="184"/>
        <end position="324"/>
    </location>
</feature>
<dbReference type="Pfam" id="PF02625">
    <property type="entry name" value="XdhC_CoxI"/>
    <property type="match status" value="1"/>
</dbReference>
<feature type="domain" description="XdhC- CoxI" evidence="1">
    <location>
        <begin position="37"/>
        <end position="102"/>
    </location>
</feature>
<dbReference type="Pfam" id="PF13478">
    <property type="entry name" value="XdhC_C"/>
    <property type="match status" value="1"/>
</dbReference>
<evidence type="ECO:0000259" key="1">
    <source>
        <dbReference type="Pfam" id="PF02625"/>
    </source>
</evidence>
<evidence type="ECO:0000259" key="2">
    <source>
        <dbReference type="Pfam" id="PF13478"/>
    </source>
</evidence>
<sequence>MILTDDIATTGTQCVLPTEADPDDPDAAFALIDSGAREGVAGALLTITGILGGAPRAVGTQMAVLADGRYCGQVSGGCVESAVASVSLRCLARGRDENLRFGAGSPFLDVRLPCGGGIDLHVHVQPDLDVVREVRRKLRSREPFSIVLSPDAPEPLKIAGSVIGARSGTREGRFIRHFHPPTRLLLNGDGHEAATLTRLAVAAGIPTTQLLPFRGEANRIAVLEGSPAFSDRSNFTDLSIDPFTAVAFLTHDVLQETELLRAITTLKPFYIGMLGSKRTHARRISELRNAGLGEADIQSIRGPIGLFGPTRTAADLAISVLAEIADARLRLDG</sequence>
<dbReference type="Gene3D" id="3.40.50.720">
    <property type="entry name" value="NAD(P)-binding Rossmann-like Domain"/>
    <property type="match status" value="1"/>
</dbReference>
<evidence type="ECO:0000313" key="3">
    <source>
        <dbReference type="EMBL" id="KAB0266265.1"/>
    </source>
</evidence>
<dbReference type="PANTHER" id="PTHR30388:SF4">
    <property type="entry name" value="MOLYBDENUM COFACTOR INSERTION CHAPERONE PAOD"/>
    <property type="match status" value="1"/>
</dbReference>